<sequence length="646" mass="72292">MATHSSYLAYKRDTRNLVYWMIHTSNAVIKSLPAIEDGSSTPIGLNTSGQINVAGLVAMAELIGKHIKSVPNAIFQLLRSVIVARSAHHAEFQKFAAAKPDADVEKSNVTHKFFIDALARAFKALGGDDWASGQKKPSNLDASDIDEVLRGRGNAPAAPQRRVQRKPGKGKKGKKGKKPKSKKNQKTPAAQKDELDGVPIESYRIIESDDALFTEYFMAVHSITKQWAELRDYLQGVWHDVAYKGLNSAVAGTLCNLATGIVKQTESDIFVDFPGHESYETWISPAYRMNACDILKELNLNFRLSLGESKFLHGGLDKIPPSHFSNTNVNGLWDYSPFLCGVGLMEALELAYRATMIVWEMLPEPTVMVDLHNMLRHTGYVRQPAQLFMILEEFFSEAFFAGGKRPTSNFNSALKDRVSKAKPVERGSKLLSRPSAHQTQDDHAGWCVDRIPDSALAPLSMMGATRISHTKYTTDPATGKMRYVDTELVRRYRERDGDDDELIRIMNNSASTIQKAKEAEEGMRSVMREFWQDQGPEFKAFSDAETAWGSRNLDDGPGLRFSGTDLLKAVRTDVHDDICGEKRPLSGLNFVTILNHMFYLLEQFDEELKRHGHREYVRECERGINGFERSSLLVKTGARGRGRGML</sequence>
<protein>
    <recommendedName>
        <fullName evidence="2">DUF6604 domain-containing protein</fullName>
    </recommendedName>
</protein>
<feature type="region of interest" description="Disordered" evidence="1">
    <location>
        <begin position="133"/>
        <end position="194"/>
    </location>
</feature>
<feature type="domain" description="DUF6604" evidence="2">
    <location>
        <begin position="9"/>
        <end position="270"/>
    </location>
</feature>
<dbReference type="OrthoDB" id="5339038at2759"/>
<dbReference type="AlphaFoldDB" id="A0A8H6J100"/>
<evidence type="ECO:0000313" key="4">
    <source>
        <dbReference type="Proteomes" id="UP000639643"/>
    </source>
</evidence>
<keyword evidence="4" id="KW-1185">Reference proteome</keyword>
<organism evidence="3 4">
    <name type="scientific">Colletotrichum musicola</name>
    <dbReference type="NCBI Taxonomy" id="2175873"/>
    <lineage>
        <taxon>Eukaryota</taxon>
        <taxon>Fungi</taxon>
        <taxon>Dikarya</taxon>
        <taxon>Ascomycota</taxon>
        <taxon>Pezizomycotina</taxon>
        <taxon>Sordariomycetes</taxon>
        <taxon>Hypocreomycetidae</taxon>
        <taxon>Glomerellales</taxon>
        <taxon>Glomerellaceae</taxon>
        <taxon>Colletotrichum</taxon>
        <taxon>Colletotrichum orchidearum species complex</taxon>
    </lineage>
</organism>
<dbReference type="EMBL" id="WIGM01001154">
    <property type="protein sequence ID" value="KAF6804116.1"/>
    <property type="molecule type" value="Genomic_DNA"/>
</dbReference>
<evidence type="ECO:0000259" key="2">
    <source>
        <dbReference type="Pfam" id="PF20253"/>
    </source>
</evidence>
<reference evidence="3" key="1">
    <citation type="journal article" date="2020" name="Phytopathology">
        <title>Genome Sequence Resources of Colletotrichum truncatum, C. plurivorum, C. musicola, and C. sojae: Four Species Pathogenic to Soybean (Glycine max).</title>
        <authorList>
            <person name="Rogerio F."/>
            <person name="Boufleur T.R."/>
            <person name="Ciampi-Guillardi M."/>
            <person name="Sukno S.A."/>
            <person name="Thon M.R."/>
            <person name="Massola Junior N.S."/>
            <person name="Baroncelli R."/>
        </authorList>
    </citation>
    <scope>NUCLEOTIDE SEQUENCE</scope>
    <source>
        <strain evidence="3">LFN0074</strain>
    </source>
</reference>
<name>A0A8H6J100_9PEZI</name>
<feature type="compositionally biased region" description="Basic residues" evidence="1">
    <location>
        <begin position="162"/>
        <end position="185"/>
    </location>
</feature>
<evidence type="ECO:0000256" key="1">
    <source>
        <dbReference type="SAM" id="MobiDB-lite"/>
    </source>
</evidence>
<dbReference type="PANTHER" id="PTHR38795">
    <property type="entry name" value="DUF6604 DOMAIN-CONTAINING PROTEIN"/>
    <property type="match status" value="1"/>
</dbReference>
<dbReference type="InterPro" id="IPR046539">
    <property type="entry name" value="DUF6604"/>
</dbReference>
<accession>A0A8H6J100</accession>
<dbReference type="PANTHER" id="PTHR38795:SF1">
    <property type="entry name" value="DUF6604 DOMAIN-CONTAINING PROTEIN"/>
    <property type="match status" value="1"/>
</dbReference>
<evidence type="ECO:0000313" key="3">
    <source>
        <dbReference type="EMBL" id="KAF6804116.1"/>
    </source>
</evidence>
<dbReference type="Proteomes" id="UP000639643">
    <property type="component" value="Unassembled WGS sequence"/>
</dbReference>
<gene>
    <name evidence="3" type="ORF">CMUS01_14928</name>
</gene>
<proteinExistence type="predicted"/>
<comment type="caution">
    <text evidence="3">The sequence shown here is derived from an EMBL/GenBank/DDBJ whole genome shotgun (WGS) entry which is preliminary data.</text>
</comment>
<dbReference type="Pfam" id="PF20253">
    <property type="entry name" value="DUF6604"/>
    <property type="match status" value="1"/>
</dbReference>